<evidence type="ECO:0000313" key="1">
    <source>
        <dbReference type="EMBL" id="XBY66694.1"/>
    </source>
</evidence>
<evidence type="ECO:0008006" key="2">
    <source>
        <dbReference type="Google" id="ProtNLM"/>
    </source>
</evidence>
<name>A0AAU7YCE7_9PSED</name>
<dbReference type="Gene3D" id="3.90.70.10">
    <property type="entry name" value="Cysteine proteinases"/>
    <property type="match status" value="1"/>
</dbReference>
<organism evidence="1">
    <name type="scientific">Pseudomonas solani</name>
    <dbReference type="NCBI Taxonomy" id="2731552"/>
    <lineage>
        <taxon>Bacteria</taxon>
        <taxon>Pseudomonadati</taxon>
        <taxon>Pseudomonadota</taxon>
        <taxon>Gammaproteobacteria</taxon>
        <taxon>Pseudomonadales</taxon>
        <taxon>Pseudomonadaceae</taxon>
        <taxon>Pseudomonas</taxon>
    </lineage>
</organism>
<protein>
    <recommendedName>
        <fullName evidence="2">Lipoprotein</fullName>
    </recommendedName>
</protein>
<proteinExistence type="predicted"/>
<dbReference type="AlphaFoldDB" id="A0AAU7YCE7"/>
<sequence length="360" mass="40265">MSDERQEGGSASAASAELGCLATQARPHNLAVSLKSLAPEHPLQGETSTQSECLFTAWQLGLKRKPAHQKFERMGHLPLPKKLEGSTHGFSYGKSGLVHYLNRLLIGLGFLVCAALLSACGERKTYIPPEARQCVEYTKKAIEARGEDYSRYTDKRFEDGEAVWVAGRRFDFGFVRKAPGEINPTFFSSDAWMENGKYLPGITAIYEDSVRRMKQVTPGVIFSDIDSAYPIIIIKMDCVMGSVPAVERYLPVENLANKLIGGASGYVVSLNESLGLYQALNRSEHGFDYFYMHKDGMVDLNFPSIFCDKDILTGICLAKITAWDNIVMRYRFPRRQLSDFSRIYQVTKRQIDAALAKGER</sequence>
<gene>
    <name evidence="1" type="ORF">ABS648_13295</name>
</gene>
<accession>A0AAU7YCE7</accession>
<dbReference type="RefSeq" id="WP_350448432.1">
    <property type="nucleotide sequence ID" value="NZ_CP158373.1"/>
</dbReference>
<reference evidence="1" key="1">
    <citation type="submission" date="2023-08" db="EMBL/GenBank/DDBJ databases">
        <title>Increased levels of nutrients transform a symbiont into a lethal pathobiont.</title>
        <authorList>
            <person name="Lachnit T."/>
            <person name="Ulrich L."/>
            <person name="Willmer F.M."/>
            <person name="Hasenbein T."/>
            <person name="Steiner L.X."/>
            <person name="Wolters M."/>
            <person name="Herbst E.M."/>
            <person name="Deines P."/>
        </authorList>
    </citation>
    <scope>NUCLEOTIDE SEQUENCE</scope>
    <source>
        <strain evidence="1">T3</strain>
    </source>
</reference>
<dbReference type="EMBL" id="CP158373">
    <property type="protein sequence ID" value="XBY66694.1"/>
    <property type="molecule type" value="Genomic_DNA"/>
</dbReference>